<dbReference type="EMBL" id="QXFU01003038">
    <property type="protein sequence ID" value="KAE8978970.1"/>
    <property type="molecule type" value="Genomic_DNA"/>
</dbReference>
<name>A0A6A3IA17_9STRA</name>
<comment type="subcellular location">
    <subcellularLocation>
        <location evidence="2">Peroxisome membrane</location>
    </subcellularLocation>
</comment>
<accession>A0A6A3IA17</accession>
<feature type="compositionally biased region" description="Basic and acidic residues" evidence="3">
    <location>
        <begin position="438"/>
        <end position="448"/>
    </location>
</feature>
<comment type="caution">
    <text evidence="4">The sequence shown here is derived from an EMBL/GenBank/DDBJ whole genome shotgun (WGS) entry which is preliminary data.</text>
</comment>
<proteinExistence type="inferred from homology"/>
<keyword evidence="2" id="KW-1133">Transmembrane helix</keyword>
<keyword evidence="2" id="KW-0472">Membrane</keyword>
<dbReference type="GO" id="GO:0005778">
    <property type="term" value="C:peroxisomal membrane"/>
    <property type="evidence" value="ECO:0007669"/>
    <property type="project" value="UniProtKB-SubCell"/>
</dbReference>
<evidence type="ECO:0000256" key="3">
    <source>
        <dbReference type="SAM" id="MobiDB-lite"/>
    </source>
</evidence>
<comment type="similarity">
    <text evidence="1 2">Belongs to the peroxin-16 family.</text>
</comment>
<reference evidence="4 5" key="1">
    <citation type="submission" date="2018-09" db="EMBL/GenBank/DDBJ databases">
        <title>Genomic investigation of the strawberry pathogen Phytophthora fragariae indicates pathogenicity is determined by transcriptional variation in three key races.</title>
        <authorList>
            <person name="Adams T.M."/>
            <person name="Armitage A.D."/>
            <person name="Sobczyk M.K."/>
            <person name="Bates H.J."/>
            <person name="Dunwell J.M."/>
            <person name="Nellist C.F."/>
            <person name="Harrison R.J."/>
        </authorList>
    </citation>
    <scope>NUCLEOTIDE SEQUENCE [LARGE SCALE GENOMIC DNA]</scope>
    <source>
        <strain evidence="4 5">SCRP324</strain>
    </source>
</reference>
<dbReference type="PANTHER" id="PTHR13299">
    <property type="entry name" value="PEROXISOMAL MEMBRANE PROTEIN PEX16"/>
    <property type="match status" value="1"/>
</dbReference>
<dbReference type="InterPro" id="IPR013919">
    <property type="entry name" value="Pex16"/>
</dbReference>
<feature type="transmembrane region" description="Helical" evidence="2">
    <location>
        <begin position="382"/>
        <end position="407"/>
    </location>
</feature>
<dbReference type="PANTHER" id="PTHR13299:SF0">
    <property type="entry name" value="PEROXISOMAL MEMBRANE PROTEIN PEX16"/>
    <property type="match status" value="1"/>
</dbReference>
<dbReference type="Proteomes" id="UP000435112">
    <property type="component" value="Unassembled WGS sequence"/>
</dbReference>
<feature type="compositionally biased region" description="Basic and acidic residues" evidence="3">
    <location>
        <begin position="43"/>
        <end position="54"/>
    </location>
</feature>
<keyword evidence="2" id="KW-0812">Transmembrane</keyword>
<feature type="region of interest" description="Disordered" evidence="3">
    <location>
        <begin position="13"/>
        <end position="70"/>
    </location>
</feature>
<gene>
    <name evidence="4" type="ORF">PR002_g24553</name>
</gene>
<evidence type="ECO:0000256" key="2">
    <source>
        <dbReference type="RuleBase" id="RU365003"/>
    </source>
</evidence>
<comment type="caution">
    <text evidence="2">Lacks conserved residue(s) required for the propagation of feature annotation.</text>
</comment>
<sequence length="516" mass="56758">MKQNLSEFIVKSLPSRTARSSSETATASALPRGRLAPHAGLARGEKVEKQDGHAHHDHHHARGLPLPRGPRVHRLDALQDLVLLGAYEAWAGSHSGLARNVETTLYVAPQLVPKRVMEPEVATQFGYSLMGLLHLYHDYVLWKKESADKDPPTGSHKQTRLVRVPLSLISHVQVLAEVVARRVGGDVGKWRLIVLTKKPIRVERCQVTRPVRVPSRSINGLSLLSRVAAARCFSCCGAAPTNASSSFDSLLQSTRLLADAGHTVPELRPQIKSTLALLAAYYCTAMTLGTNVFMLAAGAFFYSDVAHSCQLGIALMFASISVLVAFHGHGAHDRAQQRRALHAPGARHMYDGRVRRARVLLRLARRRLHLLRQARRVARERIAFTMSVVLMNLVLGALLGLVTILMFQLPSGQPGEASAPTASRTGKTLRKPAVSETEPMKEKSAEEDSNKIMFEDATIEVAEGSREDLLVAGEVCHILRRVVYGLLRRHRPGTSDTRYCIAFRGTLWFGAVRCSC</sequence>
<protein>
    <recommendedName>
        <fullName evidence="2">Peroxisomal membrane protein PEX16</fullName>
    </recommendedName>
</protein>
<feature type="transmembrane region" description="Helical" evidence="2">
    <location>
        <begin position="313"/>
        <end position="331"/>
    </location>
</feature>
<evidence type="ECO:0000313" key="4">
    <source>
        <dbReference type="EMBL" id="KAE8978970.1"/>
    </source>
</evidence>
<feature type="transmembrane region" description="Helical" evidence="2">
    <location>
        <begin position="275"/>
        <end position="301"/>
    </location>
</feature>
<dbReference type="GO" id="GO:0007031">
    <property type="term" value="P:peroxisome organization"/>
    <property type="evidence" value="ECO:0007669"/>
    <property type="project" value="UniProtKB-KW"/>
</dbReference>
<feature type="compositionally biased region" description="Low complexity" evidence="3">
    <location>
        <begin position="15"/>
        <end position="29"/>
    </location>
</feature>
<keyword evidence="2" id="KW-0576">Peroxisome</keyword>
<feature type="region of interest" description="Disordered" evidence="3">
    <location>
        <begin position="415"/>
        <end position="448"/>
    </location>
</feature>
<evidence type="ECO:0000256" key="1">
    <source>
        <dbReference type="ARBA" id="ARBA00009505"/>
    </source>
</evidence>
<dbReference type="Pfam" id="PF08610">
    <property type="entry name" value="Pex16"/>
    <property type="match status" value="1"/>
</dbReference>
<dbReference type="OrthoDB" id="10482705at2759"/>
<dbReference type="AlphaFoldDB" id="A0A6A3IA17"/>
<organism evidence="4 5">
    <name type="scientific">Phytophthora rubi</name>
    <dbReference type="NCBI Taxonomy" id="129364"/>
    <lineage>
        <taxon>Eukaryota</taxon>
        <taxon>Sar</taxon>
        <taxon>Stramenopiles</taxon>
        <taxon>Oomycota</taxon>
        <taxon>Peronosporomycetes</taxon>
        <taxon>Peronosporales</taxon>
        <taxon>Peronosporaceae</taxon>
        <taxon>Phytophthora</taxon>
    </lineage>
</organism>
<keyword evidence="2" id="KW-0962">Peroxisome biogenesis</keyword>
<evidence type="ECO:0000313" key="5">
    <source>
        <dbReference type="Proteomes" id="UP000435112"/>
    </source>
</evidence>